<protein>
    <submittedName>
        <fullName evidence="1">Orf13</fullName>
    </submittedName>
</protein>
<name>Q6VEB3_PSESY</name>
<accession>Q6VEB3</accession>
<dbReference type="EMBL" id="AY342395">
    <property type="protein sequence ID" value="AAR02147.1"/>
    <property type="molecule type" value="Genomic_DNA"/>
</dbReference>
<sequence length="129" mass="14810">MAWLKDECSRGRPEHCNAITATLLFELTVDLCSWNNHFGDVRGHTVDGVTTVLEQVRLMSLPNVNHTKTTVCTAVNTYAQIHVPSRQTKFRHVWNCAKAKPATRMGHKRVFFEFEQFRQERIQSHGDGD</sequence>
<geneLocation type="plasmid" evidence="1">
    <name>pPSR1</name>
</geneLocation>
<organism evidence="1">
    <name type="scientific">Pseudomonas syringae pv. syringae</name>
    <dbReference type="NCBI Taxonomy" id="321"/>
    <lineage>
        <taxon>Bacteria</taxon>
        <taxon>Pseudomonadati</taxon>
        <taxon>Pseudomonadota</taxon>
        <taxon>Gammaproteobacteria</taxon>
        <taxon>Pseudomonadales</taxon>
        <taxon>Pseudomonadaceae</taxon>
        <taxon>Pseudomonas</taxon>
        <taxon>Pseudomonas syringae</taxon>
    </lineage>
</organism>
<dbReference type="AlphaFoldDB" id="Q6VEB3"/>
<evidence type="ECO:0000313" key="1">
    <source>
        <dbReference type="EMBL" id="AAR02147.1"/>
    </source>
</evidence>
<proteinExistence type="predicted"/>
<keyword evidence="1" id="KW-0614">Plasmid</keyword>
<reference evidence="1" key="1">
    <citation type="journal article" date="2004" name="Mol. Genet. Genomics">
        <title>Complete nucleotide sequence and analysis of pPSR1 (72,601 bp), a pPT23A-family plasmid from Pseudomonas syringae pv. syringae A2.</title>
        <authorList>
            <person name="Sundin G.W."/>
            <person name="Mayfield C.T."/>
            <person name="Zhao Y."/>
            <person name="Gunasekera T.S."/>
            <person name="Foster G.L."/>
            <person name="Ullrich M.S."/>
        </authorList>
    </citation>
    <scope>NUCLEOTIDE SEQUENCE</scope>
    <source>
        <strain evidence="1">A2</strain>
        <plasmid evidence="1">pPSR1</plasmid>
    </source>
</reference>